<keyword evidence="3" id="KW-0175">Coiled coil</keyword>
<dbReference type="Proteomes" id="UP000557872">
    <property type="component" value="Unassembled WGS sequence"/>
</dbReference>
<organism evidence="10 11">
    <name type="scientific">Oceaniferula marina</name>
    <dbReference type="NCBI Taxonomy" id="2748318"/>
    <lineage>
        <taxon>Bacteria</taxon>
        <taxon>Pseudomonadati</taxon>
        <taxon>Verrucomicrobiota</taxon>
        <taxon>Verrucomicrobiia</taxon>
        <taxon>Verrucomicrobiales</taxon>
        <taxon>Verrucomicrobiaceae</taxon>
        <taxon>Oceaniferula</taxon>
    </lineage>
</organism>
<dbReference type="GO" id="GO:0046677">
    <property type="term" value="P:response to antibiotic"/>
    <property type="evidence" value="ECO:0007669"/>
    <property type="project" value="TreeGrafter"/>
</dbReference>
<keyword evidence="11" id="KW-1185">Reference proteome</keyword>
<dbReference type="Pfam" id="PF25944">
    <property type="entry name" value="Beta-barrel_RND"/>
    <property type="match status" value="1"/>
</dbReference>
<feature type="region of interest" description="Disordered" evidence="4">
    <location>
        <begin position="372"/>
        <end position="414"/>
    </location>
</feature>
<dbReference type="GO" id="GO:0030313">
    <property type="term" value="C:cell envelope"/>
    <property type="evidence" value="ECO:0007669"/>
    <property type="project" value="UniProtKB-SubCell"/>
</dbReference>
<feature type="domain" description="Multidrug resistance protein MdtA-like beta-barrel" evidence="8">
    <location>
        <begin position="232"/>
        <end position="297"/>
    </location>
</feature>
<evidence type="ECO:0000256" key="5">
    <source>
        <dbReference type="SAM" id="SignalP"/>
    </source>
</evidence>
<evidence type="ECO:0000256" key="2">
    <source>
        <dbReference type="ARBA" id="ARBA00009477"/>
    </source>
</evidence>
<evidence type="ECO:0000313" key="11">
    <source>
        <dbReference type="Proteomes" id="UP000557872"/>
    </source>
</evidence>
<evidence type="ECO:0000256" key="1">
    <source>
        <dbReference type="ARBA" id="ARBA00004196"/>
    </source>
</evidence>
<feature type="compositionally biased region" description="Basic and acidic residues" evidence="4">
    <location>
        <begin position="382"/>
        <end position="402"/>
    </location>
</feature>
<feature type="chain" id="PRO_5032672345" evidence="5">
    <location>
        <begin position="26"/>
        <end position="414"/>
    </location>
</feature>
<feature type="coiled-coil region" evidence="3">
    <location>
        <begin position="108"/>
        <end position="164"/>
    </location>
</feature>
<dbReference type="InterPro" id="IPR058624">
    <property type="entry name" value="MdtA-like_HH"/>
</dbReference>
<name>A0A851GL88_9BACT</name>
<dbReference type="Gene3D" id="2.40.30.170">
    <property type="match status" value="1"/>
</dbReference>
<dbReference type="EMBL" id="JACBAZ010000002">
    <property type="protein sequence ID" value="NWK55510.1"/>
    <property type="molecule type" value="Genomic_DNA"/>
</dbReference>
<dbReference type="Pfam" id="PF25967">
    <property type="entry name" value="RND-MFP_C"/>
    <property type="match status" value="1"/>
</dbReference>
<dbReference type="PANTHER" id="PTHR30158:SF10">
    <property type="entry name" value="CATION EFFLUX PUMP"/>
    <property type="match status" value="1"/>
</dbReference>
<dbReference type="PANTHER" id="PTHR30158">
    <property type="entry name" value="ACRA/E-RELATED COMPONENT OF DRUG EFFLUX TRANSPORTER"/>
    <property type="match status" value="1"/>
</dbReference>
<dbReference type="PROSITE" id="PS51257">
    <property type="entry name" value="PROKAR_LIPOPROTEIN"/>
    <property type="match status" value="1"/>
</dbReference>
<comment type="similarity">
    <text evidence="2">Belongs to the membrane fusion protein (MFP) (TC 8.A.1) family.</text>
</comment>
<dbReference type="InterPro" id="IPR058627">
    <property type="entry name" value="MdtA-like_C"/>
</dbReference>
<dbReference type="GO" id="GO:0005886">
    <property type="term" value="C:plasma membrane"/>
    <property type="evidence" value="ECO:0007669"/>
    <property type="project" value="TreeGrafter"/>
</dbReference>
<dbReference type="SUPFAM" id="SSF111369">
    <property type="entry name" value="HlyD-like secretion proteins"/>
    <property type="match status" value="1"/>
</dbReference>
<dbReference type="Pfam" id="PF25876">
    <property type="entry name" value="HH_MFP_RND"/>
    <property type="match status" value="1"/>
</dbReference>
<sequence length="414" mass="44698">MKATCHLRHALLLSLSLSATSPLFLSCGEKNTFAPPPPTPVGVQTPIVRDQMTYFEFPGHLEALQTVELRARVKGILNTVSPDFKPGHRIKEGTVVFGIDDIPYQAALKAAEGNLAKAKADLDIAEITLQRRQTAAEAISKIQIDAAKADVDAANALVKSAEASVIDAKETLSWCKITAPISGRISELEVDQFNLVGNNEATLLSTIVQDDTLRVYFDINERMALLYLKDRKAMQANQPGSTQVTLTLANGTPYEHPATIDYADNKLDADTGTIRIRAIVPNPEEKLADGLFVKVKVPSPASSKDSVLIPAIAIQQDLGGHFALIVDKDNKVVRKNLTLGDSVNRLRIIKEGLTGKEKVIVQGLQRVREGIVVDPSPMPPAEPEKEQNTKAASDKPKAEDANAKAAGTEKAPNN</sequence>
<dbReference type="InterPro" id="IPR006143">
    <property type="entry name" value="RND_pump_MFP"/>
</dbReference>
<dbReference type="Gene3D" id="2.40.50.100">
    <property type="match status" value="1"/>
</dbReference>
<gene>
    <name evidence="10" type="ORF">HW115_07800</name>
</gene>
<evidence type="ECO:0000256" key="3">
    <source>
        <dbReference type="SAM" id="Coils"/>
    </source>
</evidence>
<dbReference type="NCBIfam" id="TIGR01730">
    <property type="entry name" value="RND_mfp"/>
    <property type="match status" value="1"/>
</dbReference>
<feature type="domain" description="Multidrug resistance protein MdtA-like C-terminal permuted SH3" evidence="9">
    <location>
        <begin position="306"/>
        <end position="366"/>
    </location>
</feature>
<evidence type="ECO:0000256" key="4">
    <source>
        <dbReference type="SAM" id="MobiDB-lite"/>
    </source>
</evidence>
<proteinExistence type="inferred from homology"/>
<comment type="subcellular location">
    <subcellularLocation>
        <location evidence="1">Cell envelope</location>
    </subcellularLocation>
</comment>
<dbReference type="InterPro" id="IPR058626">
    <property type="entry name" value="MdtA-like_b-barrel"/>
</dbReference>
<dbReference type="Gene3D" id="1.10.287.470">
    <property type="entry name" value="Helix hairpin bin"/>
    <property type="match status" value="1"/>
</dbReference>
<dbReference type="Gene3D" id="2.40.420.20">
    <property type="match status" value="1"/>
</dbReference>
<keyword evidence="5" id="KW-0732">Signal</keyword>
<dbReference type="AlphaFoldDB" id="A0A851GL88"/>
<protein>
    <submittedName>
        <fullName evidence="10">Efflux RND transporter periplasmic adaptor subunit</fullName>
    </submittedName>
</protein>
<feature type="domain" description="Multidrug resistance protein MdtA-like barrel-sandwich hybrid" evidence="7">
    <location>
        <begin position="66"/>
        <end position="206"/>
    </location>
</feature>
<feature type="domain" description="Multidrug resistance protein MdtA-like alpha-helical hairpin" evidence="6">
    <location>
        <begin position="108"/>
        <end position="174"/>
    </location>
</feature>
<feature type="signal peptide" evidence="5">
    <location>
        <begin position="1"/>
        <end position="25"/>
    </location>
</feature>
<evidence type="ECO:0000313" key="10">
    <source>
        <dbReference type="EMBL" id="NWK55510.1"/>
    </source>
</evidence>
<dbReference type="GO" id="GO:0022857">
    <property type="term" value="F:transmembrane transporter activity"/>
    <property type="evidence" value="ECO:0007669"/>
    <property type="project" value="InterPro"/>
</dbReference>
<dbReference type="InterPro" id="IPR058625">
    <property type="entry name" value="MdtA-like_BSH"/>
</dbReference>
<reference evidence="10 11" key="1">
    <citation type="submission" date="2020-07" db="EMBL/GenBank/DDBJ databases">
        <title>Roseicoccus Jingziensis gen. nov., sp. nov., isolated from coastal seawater.</title>
        <authorList>
            <person name="Feng X."/>
        </authorList>
    </citation>
    <scope>NUCLEOTIDE SEQUENCE [LARGE SCALE GENOMIC DNA]</scope>
    <source>
        <strain evidence="10 11">N1E253</strain>
    </source>
</reference>
<comment type="caution">
    <text evidence="10">The sequence shown here is derived from an EMBL/GenBank/DDBJ whole genome shotgun (WGS) entry which is preliminary data.</text>
</comment>
<evidence type="ECO:0000259" key="9">
    <source>
        <dbReference type="Pfam" id="PF25967"/>
    </source>
</evidence>
<accession>A0A851GL88</accession>
<evidence type="ECO:0000259" key="6">
    <source>
        <dbReference type="Pfam" id="PF25876"/>
    </source>
</evidence>
<evidence type="ECO:0000259" key="7">
    <source>
        <dbReference type="Pfam" id="PF25917"/>
    </source>
</evidence>
<dbReference type="RefSeq" id="WP_178932022.1">
    <property type="nucleotide sequence ID" value="NZ_JACBAZ010000002.1"/>
</dbReference>
<dbReference type="Pfam" id="PF25917">
    <property type="entry name" value="BSH_RND"/>
    <property type="match status" value="1"/>
</dbReference>
<evidence type="ECO:0000259" key="8">
    <source>
        <dbReference type="Pfam" id="PF25944"/>
    </source>
</evidence>